<proteinExistence type="predicted"/>
<reference evidence="7" key="1">
    <citation type="submission" date="2017-12" db="EMBL/GenBank/DDBJ databases">
        <title>FDA dAtabase for Regulatory Grade micrObial Sequences (FDA-ARGOS): Supporting development and validation of Infectious Disease Dx tests.</title>
        <authorList>
            <person name="Hoffmann M."/>
            <person name="Allard M."/>
            <person name="Evans P."/>
            <person name="Brown E."/>
            <person name="Tallon L."/>
            <person name="Sadzewicz L."/>
            <person name="Sengamalay N."/>
            <person name="Ott S."/>
            <person name="Godinez A."/>
            <person name="Nagaraj S."/>
            <person name="Vavikolanu K."/>
            <person name="Aluvathingal J."/>
            <person name="Nadendla S."/>
            <person name="Sichtig H."/>
        </authorList>
    </citation>
    <scope>NUCLEOTIDE SEQUENCE [LARGE SCALE GENOMIC DNA]</scope>
    <source>
        <strain evidence="7">FDAARGOS_249</strain>
    </source>
</reference>
<dbReference type="Proteomes" id="UP000192813">
    <property type="component" value="Unassembled WGS sequence"/>
</dbReference>
<evidence type="ECO:0000256" key="2">
    <source>
        <dbReference type="ARBA" id="ARBA00022576"/>
    </source>
</evidence>
<dbReference type="InterPro" id="IPR015424">
    <property type="entry name" value="PyrdxlP-dep_Trfase"/>
</dbReference>
<dbReference type="InterPro" id="IPR015421">
    <property type="entry name" value="PyrdxlP-dep_Trfase_major"/>
</dbReference>
<keyword evidence="4" id="KW-0663">Pyridoxal phosphate</keyword>
<dbReference type="InterPro" id="IPR004839">
    <property type="entry name" value="Aminotransferase_I/II_large"/>
</dbReference>
<evidence type="ECO:0000313" key="6">
    <source>
        <dbReference type="EMBL" id="PNL91154.1"/>
    </source>
</evidence>
<feature type="domain" description="Aminotransferase class I/classII large" evidence="5">
    <location>
        <begin position="41"/>
        <end position="289"/>
    </location>
</feature>
<comment type="cofactor">
    <cofactor evidence="1">
        <name>pyridoxal 5'-phosphate</name>
        <dbReference type="ChEBI" id="CHEBI:597326"/>
    </cofactor>
</comment>
<evidence type="ECO:0000256" key="3">
    <source>
        <dbReference type="ARBA" id="ARBA00022679"/>
    </source>
</evidence>
<dbReference type="AlphaFoldDB" id="A0A2J9PLD8"/>
<dbReference type="EMBL" id="NBTM02000001">
    <property type="protein sequence ID" value="PNL91154.1"/>
    <property type="molecule type" value="Genomic_DNA"/>
</dbReference>
<dbReference type="CDD" id="cd00609">
    <property type="entry name" value="AAT_like"/>
    <property type="match status" value="1"/>
</dbReference>
<dbReference type="RefSeq" id="WP_083067964.1">
    <property type="nucleotide sequence ID" value="NZ_NBTM02000001.1"/>
</dbReference>
<dbReference type="InterPro" id="IPR015422">
    <property type="entry name" value="PyrdxlP-dep_Trfase_small"/>
</dbReference>
<evidence type="ECO:0000313" key="7">
    <source>
        <dbReference type="Proteomes" id="UP000192813"/>
    </source>
</evidence>
<protein>
    <submittedName>
        <fullName evidence="6">Transcriptional regulator</fullName>
    </submittedName>
</protein>
<dbReference type="Gene3D" id="3.90.1150.10">
    <property type="entry name" value="Aspartate Aminotransferase, domain 1"/>
    <property type="match status" value="1"/>
</dbReference>
<gene>
    <name evidence="6" type="ORF">A6J77_002465</name>
</gene>
<sequence length="346" mass="39186">MKTEDYLKTIEVNQEGDTVIMNRNTSPIRPLSDQDIVDAVLATPFNQYPEDEEANFIAAYANYAGLNPKNVAVANGSDEWIQKLIIQFGHGGVLAVDPDFFMYQDYTNQLGFPFFQVESEKDFTFDLVTIIGALDEFKPSLFFLSNPQNPTGQQFSEGFLQRLADETAGRDITFVIDEAYIEFGQDYQRPDNDNVLFIRTLSKIYGVAGLRIGIAFGQGPRFDKLKEINHPYPMNSVSLNLASKLFEDTKRLDEWVDYQRDIKQELQEAFDQVADLVTVIPSVTNFVFIFGDLVPDLDQYLADNGFVGRKYADGKMANAARYSVIDSADYPKLKATIKAWREQIEG</sequence>
<accession>A0A2J9PLD8</accession>
<evidence type="ECO:0000256" key="1">
    <source>
        <dbReference type="ARBA" id="ARBA00001933"/>
    </source>
</evidence>
<organism evidence="6 7">
    <name type="scientific">Aerococcus viridans</name>
    <dbReference type="NCBI Taxonomy" id="1377"/>
    <lineage>
        <taxon>Bacteria</taxon>
        <taxon>Bacillati</taxon>
        <taxon>Bacillota</taxon>
        <taxon>Bacilli</taxon>
        <taxon>Lactobacillales</taxon>
        <taxon>Aerococcaceae</taxon>
        <taxon>Aerococcus</taxon>
    </lineage>
</organism>
<dbReference type="Pfam" id="PF00155">
    <property type="entry name" value="Aminotran_1_2"/>
    <property type="match status" value="1"/>
</dbReference>
<dbReference type="GO" id="GO:0030170">
    <property type="term" value="F:pyridoxal phosphate binding"/>
    <property type="evidence" value="ECO:0007669"/>
    <property type="project" value="InterPro"/>
</dbReference>
<dbReference type="GO" id="GO:0008483">
    <property type="term" value="F:transaminase activity"/>
    <property type="evidence" value="ECO:0007669"/>
    <property type="project" value="UniProtKB-KW"/>
</dbReference>
<keyword evidence="3" id="KW-0808">Transferase</keyword>
<dbReference type="PANTHER" id="PTHR42885">
    <property type="entry name" value="HISTIDINOL-PHOSPHATE AMINOTRANSFERASE-RELATED"/>
    <property type="match status" value="1"/>
</dbReference>
<dbReference type="PANTHER" id="PTHR42885:SF2">
    <property type="entry name" value="HISTIDINOL-PHOSPHATE AMINOTRANSFERASE"/>
    <property type="match status" value="1"/>
</dbReference>
<evidence type="ECO:0000256" key="4">
    <source>
        <dbReference type="ARBA" id="ARBA00022898"/>
    </source>
</evidence>
<name>A0A2J9PLD8_9LACT</name>
<dbReference type="Gene3D" id="3.40.640.10">
    <property type="entry name" value="Type I PLP-dependent aspartate aminotransferase-like (Major domain)"/>
    <property type="match status" value="1"/>
</dbReference>
<evidence type="ECO:0000259" key="5">
    <source>
        <dbReference type="Pfam" id="PF00155"/>
    </source>
</evidence>
<keyword evidence="2" id="KW-0032">Aminotransferase</keyword>
<comment type="caution">
    <text evidence="6">The sequence shown here is derived from an EMBL/GenBank/DDBJ whole genome shotgun (WGS) entry which is preliminary data.</text>
</comment>
<dbReference type="SUPFAM" id="SSF53383">
    <property type="entry name" value="PLP-dependent transferases"/>
    <property type="match status" value="1"/>
</dbReference>